<dbReference type="Proteomes" id="UP000255169">
    <property type="component" value="Unassembled WGS sequence"/>
</dbReference>
<dbReference type="Pfam" id="PF21983">
    <property type="entry name" value="NikA-like"/>
    <property type="match status" value="1"/>
</dbReference>
<reference evidence="1 2" key="1">
    <citation type="submission" date="2018-06" db="EMBL/GenBank/DDBJ databases">
        <authorList>
            <consortium name="Pathogen Informatics"/>
            <person name="Doyle S."/>
        </authorList>
    </citation>
    <scope>NUCLEOTIDE SEQUENCE [LARGE SCALE GENOMIC DNA]</scope>
    <source>
        <strain evidence="1 2">NCTC10476</strain>
    </source>
</reference>
<evidence type="ECO:0000313" key="2">
    <source>
        <dbReference type="Proteomes" id="UP000255169"/>
    </source>
</evidence>
<dbReference type="EMBL" id="UHJG01000003">
    <property type="protein sequence ID" value="SUQ37471.1"/>
    <property type="molecule type" value="Genomic_DNA"/>
</dbReference>
<name>A0A0A8V8C2_YERRU</name>
<dbReference type="AlphaFoldDB" id="A0A0A8V8C2"/>
<protein>
    <submittedName>
        <fullName evidence="1">Conjugal transfer relaxosome component TraJ</fullName>
    </submittedName>
</protein>
<sequence length="114" mass="12724">MSKSEKRQRTALLGSVRCFPEEKEQIQASAKSAGLSTGEFLRRSALGRRIVAKGDTRQMNEILKLGGLLKHLYSEMKKDGVMTTERSKDFSDALIATKVALMKFRADSLNNTED</sequence>
<dbReference type="RefSeq" id="WP_004720848.1">
    <property type="nucleotide sequence ID" value="NZ_CCYO01000001.1"/>
</dbReference>
<accession>A0A0A8V8C2</accession>
<gene>
    <name evidence="1" type="ORF">NCTC10476_03599</name>
</gene>
<proteinExistence type="predicted"/>
<dbReference type="NCBIfam" id="NF041264">
    <property type="entry name" value="MobA"/>
    <property type="match status" value="1"/>
</dbReference>
<organism evidence="1 2">
    <name type="scientific">Yersinia ruckeri</name>
    <dbReference type="NCBI Taxonomy" id="29486"/>
    <lineage>
        <taxon>Bacteria</taxon>
        <taxon>Pseudomonadati</taxon>
        <taxon>Pseudomonadota</taxon>
        <taxon>Gammaproteobacteria</taxon>
        <taxon>Enterobacterales</taxon>
        <taxon>Yersiniaceae</taxon>
        <taxon>Yersinia</taxon>
    </lineage>
</organism>
<dbReference type="OrthoDB" id="9152966at2"/>
<dbReference type="InterPro" id="IPR047751">
    <property type="entry name" value="MobA-like"/>
</dbReference>
<dbReference type="InterPro" id="IPR053842">
    <property type="entry name" value="NikA-like"/>
</dbReference>
<keyword evidence="2" id="KW-1185">Reference proteome</keyword>
<dbReference type="GeneID" id="66881263"/>
<evidence type="ECO:0000313" key="1">
    <source>
        <dbReference type="EMBL" id="SUQ37471.1"/>
    </source>
</evidence>